<dbReference type="EMBL" id="CP121208">
    <property type="protein sequence ID" value="WFM83963.1"/>
    <property type="molecule type" value="Genomic_DNA"/>
</dbReference>
<dbReference type="SMART" id="SM00563">
    <property type="entry name" value="PlsC"/>
    <property type="match status" value="1"/>
</dbReference>
<dbReference type="PANTHER" id="PTHR10434:SF11">
    <property type="entry name" value="1-ACYL-SN-GLYCEROL-3-PHOSPHATE ACYLTRANSFERASE"/>
    <property type="match status" value="1"/>
</dbReference>
<protein>
    <submittedName>
        <fullName evidence="5">Lysophospholipid acyltransferase family protein</fullName>
    </submittedName>
</protein>
<evidence type="ECO:0000256" key="1">
    <source>
        <dbReference type="ARBA" id="ARBA00022679"/>
    </source>
</evidence>
<feature type="compositionally biased region" description="Basic and acidic residues" evidence="3">
    <location>
        <begin position="249"/>
        <end position="258"/>
    </location>
</feature>
<feature type="region of interest" description="Disordered" evidence="3">
    <location>
        <begin position="249"/>
        <end position="282"/>
    </location>
</feature>
<accession>A0ABY8FZK7</accession>
<keyword evidence="1" id="KW-0808">Transferase</keyword>
<reference evidence="5 6" key="1">
    <citation type="submission" date="2023-03" db="EMBL/GenBank/DDBJ databases">
        <title>Complete genome of Arcanobacterium canis strain DSM 25104 isolated in 2010 from a canine otitis externa in Germany.</title>
        <authorList>
            <person name="Borowiak M."/>
            <person name="Kreitlow A."/>
            <person name="Malorny B."/>
            <person name="Laemmler C."/>
            <person name="Prenger-Berninghoff E."/>
            <person name="Ploetz M."/>
            <person name="Abdulmawjood A."/>
        </authorList>
    </citation>
    <scope>NUCLEOTIDE SEQUENCE [LARGE SCALE GENOMIC DNA]</scope>
    <source>
        <strain evidence="5 6">DSM 25104</strain>
    </source>
</reference>
<dbReference type="CDD" id="cd07989">
    <property type="entry name" value="LPLAT_AGPAT-like"/>
    <property type="match status" value="1"/>
</dbReference>
<organism evidence="5 6">
    <name type="scientific">Arcanobacterium canis</name>
    <dbReference type="NCBI Taxonomy" id="999183"/>
    <lineage>
        <taxon>Bacteria</taxon>
        <taxon>Bacillati</taxon>
        <taxon>Actinomycetota</taxon>
        <taxon>Actinomycetes</taxon>
        <taxon>Actinomycetales</taxon>
        <taxon>Actinomycetaceae</taxon>
        <taxon>Arcanobacterium</taxon>
    </lineage>
</organism>
<proteinExistence type="predicted"/>
<dbReference type="RefSeq" id="WP_278013358.1">
    <property type="nucleotide sequence ID" value="NZ_CP121208.1"/>
</dbReference>
<evidence type="ECO:0000256" key="2">
    <source>
        <dbReference type="ARBA" id="ARBA00023315"/>
    </source>
</evidence>
<dbReference type="SUPFAM" id="SSF69593">
    <property type="entry name" value="Glycerol-3-phosphate (1)-acyltransferase"/>
    <property type="match status" value="1"/>
</dbReference>
<keyword evidence="2 5" id="KW-0012">Acyltransferase</keyword>
<dbReference type="Pfam" id="PF01553">
    <property type="entry name" value="Acyltransferase"/>
    <property type="match status" value="1"/>
</dbReference>
<name>A0ABY8FZK7_9ACTO</name>
<feature type="domain" description="Phospholipid/glycerol acyltransferase" evidence="4">
    <location>
        <begin position="55"/>
        <end position="174"/>
    </location>
</feature>
<dbReference type="PANTHER" id="PTHR10434">
    <property type="entry name" value="1-ACYL-SN-GLYCEROL-3-PHOSPHATE ACYLTRANSFERASE"/>
    <property type="match status" value="1"/>
</dbReference>
<gene>
    <name evidence="5" type="ORF">P7079_03025</name>
</gene>
<evidence type="ECO:0000256" key="3">
    <source>
        <dbReference type="SAM" id="MobiDB-lite"/>
    </source>
</evidence>
<dbReference type="Proteomes" id="UP001215216">
    <property type="component" value="Chromosome"/>
</dbReference>
<sequence>MRTSNAWSELVGFFTVPQGSPWIMRVAVPVTRIIRAIISRPTVVGIEKIPATGPVIIAANHTDYFDVVLMGLAVVEAGRMPIWVSADEYFSVPIFKSILKAVGTVPVYRSTGHAGDALVGMKHALENGGCLVVFPEGMMSVDPQKWPITGKTGVARLSKMVPNTTIVPAAHWGTERVLEPWSLKLNWRYLRSPSTVVFGEPIELGVTPDSTHDEVKSATERLMGAIEKLLVPLRRVNSLGYTTEPRELRWDKKRDGDPHTATAGTQGLREELPDFEAPVPNA</sequence>
<evidence type="ECO:0000313" key="5">
    <source>
        <dbReference type="EMBL" id="WFM83963.1"/>
    </source>
</evidence>
<evidence type="ECO:0000313" key="6">
    <source>
        <dbReference type="Proteomes" id="UP001215216"/>
    </source>
</evidence>
<dbReference type="GO" id="GO:0016746">
    <property type="term" value="F:acyltransferase activity"/>
    <property type="evidence" value="ECO:0007669"/>
    <property type="project" value="UniProtKB-KW"/>
</dbReference>
<evidence type="ECO:0000259" key="4">
    <source>
        <dbReference type="SMART" id="SM00563"/>
    </source>
</evidence>
<dbReference type="InterPro" id="IPR002123">
    <property type="entry name" value="Plipid/glycerol_acylTrfase"/>
</dbReference>
<keyword evidence="6" id="KW-1185">Reference proteome</keyword>